<dbReference type="Proteomes" id="UP000515123">
    <property type="component" value="Linkage group 2"/>
</dbReference>
<protein>
    <submittedName>
        <fullName evidence="2">Uncharacterized protein LOC109727345</fullName>
    </submittedName>
</protein>
<evidence type="ECO:0000313" key="1">
    <source>
        <dbReference type="Proteomes" id="UP000515123"/>
    </source>
</evidence>
<accession>A0A6P5H7X6</accession>
<name>A0A6P5H7X6_ANACO</name>
<proteinExistence type="predicted"/>
<organism evidence="1 2">
    <name type="scientific">Ananas comosus</name>
    <name type="common">Pineapple</name>
    <name type="synonym">Ananas ananas</name>
    <dbReference type="NCBI Taxonomy" id="4615"/>
    <lineage>
        <taxon>Eukaryota</taxon>
        <taxon>Viridiplantae</taxon>
        <taxon>Streptophyta</taxon>
        <taxon>Embryophyta</taxon>
        <taxon>Tracheophyta</taxon>
        <taxon>Spermatophyta</taxon>
        <taxon>Magnoliopsida</taxon>
        <taxon>Liliopsida</taxon>
        <taxon>Poales</taxon>
        <taxon>Bromeliaceae</taxon>
        <taxon>Bromelioideae</taxon>
        <taxon>Ananas</taxon>
    </lineage>
</organism>
<sequence length="104" mass="11291">MVERRRRPLILASTRAILDSVVNSAKSIDAAEDNSVLRPRRSRFIDEDGGSASAYASLRLKAGILRVVHEGGGANEEFNELSSFVGVSTDVLRRLAITSRSTFG</sequence>
<dbReference type="AlphaFoldDB" id="A0A6P5H7X6"/>
<gene>
    <name evidence="2" type="primary">LOC109727345</name>
</gene>
<dbReference type="OrthoDB" id="10598669at2759"/>
<keyword evidence="1" id="KW-1185">Reference proteome</keyword>
<dbReference type="RefSeq" id="XP_020113023.1">
    <property type="nucleotide sequence ID" value="XM_020257434.1"/>
</dbReference>
<dbReference type="GeneID" id="109727345"/>
<evidence type="ECO:0000313" key="2">
    <source>
        <dbReference type="RefSeq" id="XP_020113023.1"/>
    </source>
</evidence>
<reference evidence="2" key="2">
    <citation type="submission" date="2025-08" db="UniProtKB">
        <authorList>
            <consortium name="RefSeq"/>
        </authorList>
    </citation>
    <scope>IDENTIFICATION</scope>
    <source>
        <tissue evidence="2">Leaf</tissue>
    </source>
</reference>
<reference evidence="1" key="1">
    <citation type="journal article" date="2015" name="Nat. Genet.">
        <title>The pineapple genome and the evolution of CAM photosynthesis.</title>
        <authorList>
            <person name="Ming R."/>
            <person name="VanBuren R."/>
            <person name="Wai C.M."/>
            <person name="Tang H."/>
            <person name="Schatz M.C."/>
            <person name="Bowers J.E."/>
            <person name="Lyons E."/>
            <person name="Wang M.L."/>
            <person name="Chen J."/>
            <person name="Biggers E."/>
            <person name="Zhang J."/>
            <person name="Huang L."/>
            <person name="Zhang L."/>
            <person name="Miao W."/>
            <person name="Zhang J."/>
            <person name="Ye Z."/>
            <person name="Miao C."/>
            <person name="Lin Z."/>
            <person name="Wang H."/>
            <person name="Zhou H."/>
            <person name="Yim W.C."/>
            <person name="Priest H.D."/>
            <person name="Zheng C."/>
            <person name="Woodhouse M."/>
            <person name="Edger P.P."/>
            <person name="Guyot R."/>
            <person name="Guo H.B."/>
            <person name="Guo H."/>
            <person name="Zheng G."/>
            <person name="Singh R."/>
            <person name="Sharma A."/>
            <person name="Min X."/>
            <person name="Zheng Y."/>
            <person name="Lee H."/>
            <person name="Gurtowski J."/>
            <person name="Sedlazeck F.J."/>
            <person name="Harkess A."/>
            <person name="McKain M.R."/>
            <person name="Liao Z."/>
            <person name="Fang J."/>
            <person name="Liu J."/>
            <person name="Zhang X."/>
            <person name="Zhang Q."/>
            <person name="Hu W."/>
            <person name="Qin Y."/>
            <person name="Wang K."/>
            <person name="Chen L.Y."/>
            <person name="Shirley N."/>
            <person name="Lin Y.R."/>
            <person name="Liu L.Y."/>
            <person name="Hernandez A.G."/>
            <person name="Wright C.L."/>
            <person name="Bulone V."/>
            <person name="Tuskan G.A."/>
            <person name="Heath K."/>
            <person name="Zee F."/>
            <person name="Moore P.H."/>
            <person name="Sunkar R."/>
            <person name="Leebens-Mack J.H."/>
            <person name="Mockler T."/>
            <person name="Bennetzen J.L."/>
            <person name="Freeling M."/>
            <person name="Sankoff D."/>
            <person name="Paterson A.H."/>
            <person name="Zhu X."/>
            <person name="Yang X."/>
            <person name="Smith J.A."/>
            <person name="Cushman J.C."/>
            <person name="Paull R.E."/>
            <person name="Yu Q."/>
        </authorList>
    </citation>
    <scope>NUCLEOTIDE SEQUENCE [LARGE SCALE GENOMIC DNA]</scope>
    <source>
        <strain evidence="1">cv. F153</strain>
    </source>
</reference>